<keyword evidence="3" id="KW-1185">Reference proteome</keyword>
<proteinExistence type="predicted"/>
<dbReference type="PANTHER" id="PTHR43581">
    <property type="entry name" value="ATP/GTP PHOSPHATASE"/>
    <property type="match status" value="1"/>
</dbReference>
<dbReference type="SUPFAM" id="SSF52540">
    <property type="entry name" value="P-loop containing nucleoside triphosphate hydrolases"/>
    <property type="match status" value="1"/>
</dbReference>
<accession>A0A9W4T6P2</accession>
<comment type="caution">
    <text evidence="2">The sequence shown here is derived from an EMBL/GenBank/DDBJ whole genome shotgun (WGS) entry which is preliminary data.</text>
</comment>
<protein>
    <submittedName>
        <fullName evidence="2">13430_t:CDS:1</fullName>
    </submittedName>
</protein>
<dbReference type="Gene3D" id="3.40.50.300">
    <property type="entry name" value="P-loop containing nucleotide triphosphate hydrolases"/>
    <property type="match status" value="1"/>
</dbReference>
<evidence type="ECO:0000259" key="1">
    <source>
        <dbReference type="Pfam" id="PF13304"/>
    </source>
</evidence>
<dbReference type="InterPro" id="IPR003959">
    <property type="entry name" value="ATPase_AAA_core"/>
</dbReference>
<evidence type="ECO:0000313" key="2">
    <source>
        <dbReference type="EMBL" id="CAI2194518.1"/>
    </source>
</evidence>
<dbReference type="GO" id="GO:0005524">
    <property type="term" value="F:ATP binding"/>
    <property type="evidence" value="ECO:0007669"/>
    <property type="project" value="InterPro"/>
</dbReference>
<feature type="non-terminal residue" evidence="2">
    <location>
        <position position="1"/>
    </location>
</feature>
<dbReference type="Proteomes" id="UP001153678">
    <property type="component" value="Unassembled WGS sequence"/>
</dbReference>
<dbReference type="OrthoDB" id="2135407at2759"/>
<reference evidence="2" key="1">
    <citation type="submission" date="2022-08" db="EMBL/GenBank/DDBJ databases">
        <authorList>
            <person name="Kallberg Y."/>
            <person name="Tangrot J."/>
            <person name="Rosling A."/>
        </authorList>
    </citation>
    <scope>NUCLEOTIDE SEQUENCE</scope>
    <source>
        <strain evidence="2">Wild A</strain>
    </source>
</reference>
<dbReference type="CDD" id="cd00267">
    <property type="entry name" value="ABC_ATPase"/>
    <property type="match status" value="1"/>
</dbReference>
<dbReference type="PANTHER" id="PTHR43581:SF4">
    <property type="entry name" value="ATP_GTP PHOSPHATASE"/>
    <property type="match status" value="1"/>
</dbReference>
<organism evidence="2 3">
    <name type="scientific">Funneliformis geosporum</name>
    <dbReference type="NCBI Taxonomy" id="1117311"/>
    <lineage>
        <taxon>Eukaryota</taxon>
        <taxon>Fungi</taxon>
        <taxon>Fungi incertae sedis</taxon>
        <taxon>Mucoromycota</taxon>
        <taxon>Glomeromycotina</taxon>
        <taxon>Glomeromycetes</taxon>
        <taxon>Glomerales</taxon>
        <taxon>Glomeraceae</taxon>
        <taxon>Funneliformis</taxon>
    </lineage>
</organism>
<dbReference type="GO" id="GO:0016887">
    <property type="term" value="F:ATP hydrolysis activity"/>
    <property type="evidence" value="ECO:0007669"/>
    <property type="project" value="InterPro"/>
</dbReference>
<dbReference type="Pfam" id="PF13304">
    <property type="entry name" value="AAA_21"/>
    <property type="match status" value="1"/>
</dbReference>
<dbReference type="AlphaFoldDB" id="A0A9W4T6P2"/>
<dbReference type="InterPro" id="IPR027417">
    <property type="entry name" value="P-loop_NTPase"/>
</dbReference>
<dbReference type="EMBL" id="CAMKVN010011017">
    <property type="protein sequence ID" value="CAI2194518.1"/>
    <property type="molecule type" value="Genomic_DNA"/>
</dbReference>
<gene>
    <name evidence="2" type="ORF">FWILDA_LOCUS16616</name>
</gene>
<dbReference type="InterPro" id="IPR051396">
    <property type="entry name" value="Bact_Antivir_Def_Nuclease"/>
</dbReference>
<evidence type="ECO:0000313" key="3">
    <source>
        <dbReference type="Proteomes" id="UP001153678"/>
    </source>
</evidence>
<feature type="domain" description="ATPase AAA-type core" evidence="1">
    <location>
        <begin position="175"/>
        <end position="353"/>
    </location>
</feature>
<name>A0A9W4T6P2_9GLOM</name>
<sequence>NRLVDKFLQVSNLEIVSQYWEAAGEQLAKLIQNIFKELHVGENQPEQEVIEKTFSYYHPSCEVIAKNLEEEFVKRTKGYQFSKSLYNYDTFDSGIEFQFACLVDKTKEFEVKVNDYETEYFPEVEQRAPNCRKNKSLLDLFSPDSFLSSYPVYHRLEQNSQVNVINTILHHSNPAYKKKETEGNITLSYKIYYFDLATSTSFLSKKDKEEFKIGKVKTRSCELLYGKENEKGRHHEHFIRETGKEKPTEIKSGVITYRGFNKDICHSLDKMGSGYLKYKTLESLVENIDSGHVIKRGRLRMCFPLEVRSTILLIDEPEVFLHPSLIAKSANLIKEAAEKDVTIILTTHSPSFLLHFVDSLFDKNKKTELVVVQKDDYNLKNPLYFQNLIKGNVNLHENLGSAEKRIKKNYEEFADKKRENVNDPDFYPNK</sequence>